<dbReference type="InterPro" id="IPR039523">
    <property type="entry name" value="RimK-rel_E_lig_ATP-grasp"/>
</dbReference>
<evidence type="ECO:0000313" key="2">
    <source>
        <dbReference type="EMBL" id="SDM60050.1"/>
    </source>
</evidence>
<evidence type="ECO:0000313" key="3">
    <source>
        <dbReference type="Proteomes" id="UP000199182"/>
    </source>
</evidence>
<proteinExistence type="predicted"/>
<dbReference type="SUPFAM" id="SSF56059">
    <property type="entry name" value="Glutathione synthetase ATP-binding domain-like"/>
    <property type="match status" value="1"/>
</dbReference>
<organism evidence="2 3">
    <name type="scientific">Acetanaerobacterium elongatum</name>
    <dbReference type="NCBI Taxonomy" id="258515"/>
    <lineage>
        <taxon>Bacteria</taxon>
        <taxon>Bacillati</taxon>
        <taxon>Bacillota</taxon>
        <taxon>Clostridia</taxon>
        <taxon>Eubacteriales</taxon>
        <taxon>Oscillospiraceae</taxon>
        <taxon>Acetanaerobacterium</taxon>
    </lineage>
</organism>
<dbReference type="EMBL" id="FNID01000002">
    <property type="protein sequence ID" value="SDM60050.1"/>
    <property type="molecule type" value="Genomic_DNA"/>
</dbReference>
<name>A0A1G9UJC8_9FIRM</name>
<gene>
    <name evidence="2" type="ORF">SAMN05192585_10234</name>
</gene>
<evidence type="ECO:0000259" key="1">
    <source>
        <dbReference type="Pfam" id="PF14397"/>
    </source>
</evidence>
<dbReference type="AlphaFoldDB" id="A0A1G9UJC8"/>
<dbReference type="RefSeq" id="WP_162840264.1">
    <property type="nucleotide sequence ID" value="NZ_FNID01000002.1"/>
</dbReference>
<protein>
    <submittedName>
        <fullName evidence="2">Sugar-transfer associated ATP-grasp</fullName>
    </submittedName>
</protein>
<dbReference type="STRING" id="258515.SAMN05192585_10234"/>
<keyword evidence="3" id="KW-1185">Reference proteome</keyword>
<reference evidence="2 3" key="1">
    <citation type="submission" date="2016-10" db="EMBL/GenBank/DDBJ databases">
        <authorList>
            <person name="de Groot N.N."/>
        </authorList>
    </citation>
    <scope>NUCLEOTIDE SEQUENCE [LARGE SCALE GENOMIC DNA]</scope>
    <source>
        <strain evidence="2 3">CGMCC 1.5012</strain>
    </source>
</reference>
<accession>A0A1G9UJC8</accession>
<dbReference type="Pfam" id="PF14397">
    <property type="entry name" value="ATPgrasp_ST"/>
    <property type="match status" value="1"/>
</dbReference>
<feature type="domain" description="Alpha-L-glutamate ligase-related protein ATP-grasp" evidence="1">
    <location>
        <begin position="76"/>
        <end position="316"/>
    </location>
</feature>
<dbReference type="Gene3D" id="3.30.470.20">
    <property type="entry name" value="ATP-grasp fold, B domain"/>
    <property type="match status" value="1"/>
</dbReference>
<sequence>MHALKFTIKAILCMNYKQLFATAREVHKRTHKPVLFILIDIVYCGLKYGSGYMDYLVMELYNLSRAQRDTYMTRGRSNQLVRALNDRAYWHFFEDKTEFLTRFSAYLNRAWINLKTADEQAFEAFCEGRERMMVKPVDGDGGNGVERILLADYPDKKALYRKLIDNNQTLCEEYVVQHPALSAIYPDSVNTLRIVSVVREDGGVDITRCLVRFGSGGVVDNISSGGMAALIDSKTGQIIKPAYDENGSTHYVHPITGAPIVGVVIPMFDEVLQMVTRAAKEVPQVRYCAWDVAVCENGPVFIEGNQYPGAEIQQLPPHNENNTGIWPVYKKYLKI</sequence>
<dbReference type="Proteomes" id="UP000199182">
    <property type="component" value="Unassembled WGS sequence"/>
</dbReference>